<evidence type="ECO:0000313" key="1">
    <source>
        <dbReference type="EMBL" id="AHY84151.1"/>
    </source>
</evidence>
<dbReference type="Proteomes" id="UP000024435">
    <property type="component" value="Segment"/>
</dbReference>
<name>A0A023ZWG3_9CAUD</name>
<organism evidence="1 2">
    <name type="scientific">Mycobacterium phage MosMoris</name>
    <dbReference type="NCBI Taxonomy" id="1471542"/>
    <lineage>
        <taxon>Viruses</taxon>
        <taxon>Duplodnaviria</taxon>
        <taxon>Heunggongvirae</taxon>
        <taxon>Uroviricota</taxon>
        <taxon>Caudoviricetes</taxon>
        <taxon>Marvinvirus</taxon>
        <taxon>Marvinvirus mosmoris</taxon>
    </lineage>
</organism>
<gene>
    <name evidence="1" type="primary">77</name>
    <name evidence="1" type="ORF">PBI_MOSMORIS_77</name>
</gene>
<dbReference type="EMBL" id="KJ538721">
    <property type="protein sequence ID" value="AHY84151.1"/>
    <property type="molecule type" value="Genomic_DNA"/>
</dbReference>
<dbReference type="KEGG" id="vg:19487515"/>
<accession>A0A023ZWG3</accession>
<proteinExistence type="predicted"/>
<sequence length="65" mass="7502">MRKPRTREQRTNWRVNTLPNGEIVAVEPNREFEHVFEDDFADPLMAALEYAAKQLRGGGEEEKAS</sequence>
<dbReference type="GeneID" id="19487515"/>
<protein>
    <submittedName>
        <fullName evidence="1">Uncharacterized protein</fullName>
    </submittedName>
</protein>
<reference evidence="1 2" key="1">
    <citation type="submission" date="2014-03" db="EMBL/GenBank/DDBJ databases">
        <authorList>
            <person name="Bragg J."/>
            <person name="Dehn A."/>
            <person name="Hefner M."/>
            <person name="McHugh D."/>
            <person name="Petersen P."/>
            <person name="Zeba F."/>
            <person name="Zegers G.P."/>
            <person name="Page S.T."/>
            <person name="Bradley K.W."/>
            <person name="Clarke D.Q."/>
            <person name="Lewis M.F."/>
            <person name="Barker L.P."/>
            <person name="Bailey C."/>
            <person name="Asai D.J."/>
            <person name="Garber M.L."/>
            <person name="Bowman C.A."/>
            <person name="Russell D.A."/>
            <person name="Pope W.H."/>
            <person name="Jacobs-Sera D."/>
            <person name="Hendrix R.W."/>
            <person name="Hatfull G.F."/>
        </authorList>
    </citation>
    <scope>NUCLEOTIDE SEQUENCE [LARGE SCALE GENOMIC DNA]</scope>
</reference>
<dbReference type="RefSeq" id="YP_009031587.1">
    <property type="nucleotide sequence ID" value="NC_024138.1"/>
</dbReference>
<evidence type="ECO:0000313" key="2">
    <source>
        <dbReference type="Proteomes" id="UP000024435"/>
    </source>
</evidence>
<keyword evidence="2" id="KW-1185">Reference proteome</keyword>